<evidence type="ECO:0000313" key="6">
    <source>
        <dbReference type="EMBL" id="KMW58978.1"/>
    </source>
</evidence>
<evidence type="ECO:0000256" key="1">
    <source>
        <dbReference type="ARBA" id="ARBA00004442"/>
    </source>
</evidence>
<protein>
    <submittedName>
        <fullName evidence="6">Outer membrane protein V</fullName>
    </submittedName>
</protein>
<dbReference type="RefSeq" id="WP_082152696.1">
    <property type="nucleotide sequence ID" value="NZ_LFTY01000002.1"/>
</dbReference>
<comment type="similarity">
    <text evidence="2">Belongs to the MipA/OmpV family.</text>
</comment>
<organism evidence="6 7">
    <name type="scientific">Candidatus Rhodobacter oscarellae</name>
    <dbReference type="NCBI Taxonomy" id="1675527"/>
    <lineage>
        <taxon>Bacteria</taxon>
        <taxon>Pseudomonadati</taxon>
        <taxon>Pseudomonadota</taxon>
        <taxon>Alphaproteobacteria</taxon>
        <taxon>Rhodobacterales</taxon>
        <taxon>Rhodobacter group</taxon>
        <taxon>Rhodobacter</taxon>
    </lineage>
</organism>
<name>A0A0J9GZR3_9RHOB</name>
<keyword evidence="4" id="KW-0472">Membrane</keyword>
<dbReference type="PANTHER" id="PTHR38776:SF1">
    <property type="entry name" value="MLTA-INTERACTING PROTEIN-RELATED"/>
    <property type="match status" value="1"/>
</dbReference>
<evidence type="ECO:0000256" key="2">
    <source>
        <dbReference type="ARBA" id="ARBA00005722"/>
    </source>
</evidence>
<gene>
    <name evidence="6" type="ORF">AIOL_003959</name>
</gene>
<dbReference type="GO" id="GO:0009279">
    <property type="term" value="C:cell outer membrane"/>
    <property type="evidence" value="ECO:0007669"/>
    <property type="project" value="UniProtKB-SubCell"/>
</dbReference>
<evidence type="ECO:0000313" key="7">
    <source>
        <dbReference type="Proteomes" id="UP000037178"/>
    </source>
</evidence>
<dbReference type="InterPro" id="IPR010583">
    <property type="entry name" value="MipA"/>
</dbReference>
<dbReference type="PATRIC" id="fig|1675527.3.peg.4150"/>
<sequence length="250" mass="25642">MKTWVTVFLITGAAAQAQADPARVGLGAALVPQYAGAEDYRVIVTPSFAFSLGEVEVQSRGPAVQVDLVSRRGLDAGPVLRWDGGRDPSRIDSAAVSALPEVDGTLMLGGFVELGFPVAEGTFLGPRLEALQGVSGGHDGLLVEASLGLTRLSGDWVTGARASVVYADDALMDSAFFVGAGSPSGLAAYNPGGGLRDIGLSVFASYQLSDEWSVSGALGITQLVGEAADSPIVSSKTQGVLSFGLSYTFQ</sequence>
<dbReference type="PANTHER" id="PTHR38776">
    <property type="entry name" value="MLTA-INTERACTING PROTEIN-RELATED"/>
    <property type="match status" value="1"/>
</dbReference>
<proteinExistence type="inferred from homology"/>
<evidence type="ECO:0000256" key="4">
    <source>
        <dbReference type="ARBA" id="ARBA00023136"/>
    </source>
</evidence>
<keyword evidence="5" id="KW-0998">Cell outer membrane</keyword>
<dbReference type="Pfam" id="PF06629">
    <property type="entry name" value="MipA"/>
    <property type="match status" value="1"/>
</dbReference>
<accession>A0A0J9GZR3</accession>
<evidence type="ECO:0000256" key="5">
    <source>
        <dbReference type="ARBA" id="ARBA00023237"/>
    </source>
</evidence>
<dbReference type="AlphaFoldDB" id="A0A0J9GZR3"/>
<keyword evidence="7" id="KW-1185">Reference proteome</keyword>
<reference evidence="6 7" key="1">
    <citation type="submission" date="2015-06" db="EMBL/GenBank/DDBJ databases">
        <title>Draft genome sequence of an Alphaproteobacteria species associated to the Mediterranean sponge Oscarella lobularis.</title>
        <authorList>
            <person name="Jourda C."/>
            <person name="Santini S."/>
            <person name="Claverie J.-M."/>
        </authorList>
    </citation>
    <scope>NUCLEOTIDE SEQUENCE [LARGE SCALE GENOMIC DNA]</scope>
    <source>
        <strain evidence="6">IGS</strain>
    </source>
</reference>
<comment type="subcellular location">
    <subcellularLocation>
        <location evidence="1">Cell outer membrane</location>
    </subcellularLocation>
</comment>
<dbReference type="EMBL" id="LFTY01000002">
    <property type="protein sequence ID" value="KMW58978.1"/>
    <property type="molecule type" value="Genomic_DNA"/>
</dbReference>
<dbReference type="OrthoDB" id="5462484at2"/>
<evidence type="ECO:0000256" key="3">
    <source>
        <dbReference type="ARBA" id="ARBA00022729"/>
    </source>
</evidence>
<keyword evidence="3" id="KW-0732">Signal</keyword>
<dbReference type="Proteomes" id="UP000037178">
    <property type="component" value="Unassembled WGS sequence"/>
</dbReference>
<comment type="caution">
    <text evidence="6">The sequence shown here is derived from an EMBL/GenBank/DDBJ whole genome shotgun (WGS) entry which is preliminary data.</text>
</comment>
<dbReference type="STRING" id="1675527.AIOL_003959"/>